<evidence type="ECO:0000256" key="1">
    <source>
        <dbReference type="SAM" id="MobiDB-lite"/>
    </source>
</evidence>
<gene>
    <name evidence="2" type="ORF">OIDMADRAFT_35953</name>
</gene>
<dbReference type="EMBL" id="KN832897">
    <property type="protein sequence ID" value="KIM93302.1"/>
    <property type="molecule type" value="Genomic_DNA"/>
</dbReference>
<feature type="region of interest" description="Disordered" evidence="1">
    <location>
        <begin position="116"/>
        <end position="146"/>
    </location>
</feature>
<evidence type="ECO:0000313" key="2">
    <source>
        <dbReference type="EMBL" id="KIM93302.1"/>
    </source>
</evidence>
<keyword evidence="3" id="KW-1185">Reference proteome</keyword>
<feature type="compositionally biased region" description="Basic and acidic residues" evidence="1">
    <location>
        <begin position="126"/>
        <end position="136"/>
    </location>
</feature>
<dbReference type="AlphaFoldDB" id="A0A0C3CUB4"/>
<reference evidence="2 3" key="1">
    <citation type="submission" date="2014-04" db="EMBL/GenBank/DDBJ databases">
        <authorList>
            <consortium name="DOE Joint Genome Institute"/>
            <person name="Kuo A."/>
            <person name="Martino E."/>
            <person name="Perotto S."/>
            <person name="Kohler A."/>
            <person name="Nagy L.G."/>
            <person name="Floudas D."/>
            <person name="Copeland A."/>
            <person name="Barry K.W."/>
            <person name="Cichocki N."/>
            <person name="Veneault-Fourrey C."/>
            <person name="LaButti K."/>
            <person name="Lindquist E.A."/>
            <person name="Lipzen A."/>
            <person name="Lundell T."/>
            <person name="Morin E."/>
            <person name="Murat C."/>
            <person name="Sun H."/>
            <person name="Tunlid A."/>
            <person name="Henrissat B."/>
            <person name="Grigoriev I.V."/>
            <person name="Hibbett D.S."/>
            <person name="Martin F."/>
            <person name="Nordberg H.P."/>
            <person name="Cantor M.N."/>
            <person name="Hua S.X."/>
        </authorList>
    </citation>
    <scope>NUCLEOTIDE SEQUENCE [LARGE SCALE GENOMIC DNA]</scope>
    <source>
        <strain evidence="2 3">Zn</strain>
    </source>
</reference>
<protein>
    <submittedName>
        <fullName evidence="2">Uncharacterized protein</fullName>
    </submittedName>
</protein>
<accession>A0A0C3CUB4</accession>
<sequence length="146" mass="16255">MYSYEDWLSAPSRPKSNSFIRRTLQKDLEKNDTVDGHDHVMTLKNCPLSTCRCIEIFPYMLGSDVVTTLLCTSGGRKDLERELSAASSDIRNGGRLGRLSTSKGIAALQRGSKFDASNSTYSDEVSDTKSSDDRIRNSPTEFLSYL</sequence>
<organism evidence="2 3">
    <name type="scientific">Oidiodendron maius (strain Zn)</name>
    <dbReference type="NCBI Taxonomy" id="913774"/>
    <lineage>
        <taxon>Eukaryota</taxon>
        <taxon>Fungi</taxon>
        <taxon>Dikarya</taxon>
        <taxon>Ascomycota</taxon>
        <taxon>Pezizomycotina</taxon>
        <taxon>Leotiomycetes</taxon>
        <taxon>Leotiomycetes incertae sedis</taxon>
        <taxon>Myxotrichaceae</taxon>
        <taxon>Oidiodendron</taxon>
    </lineage>
</organism>
<feature type="compositionally biased region" description="Polar residues" evidence="1">
    <location>
        <begin position="137"/>
        <end position="146"/>
    </location>
</feature>
<dbReference type="HOGENOM" id="CLU_1778020_0_0_1"/>
<proteinExistence type="predicted"/>
<evidence type="ECO:0000313" key="3">
    <source>
        <dbReference type="Proteomes" id="UP000054321"/>
    </source>
</evidence>
<reference evidence="3" key="2">
    <citation type="submission" date="2015-01" db="EMBL/GenBank/DDBJ databases">
        <title>Evolutionary Origins and Diversification of the Mycorrhizal Mutualists.</title>
        <authorList>
            <consortium name="DOE Joint Genome Institute"/>
            <consortium name="Mycorrhizal Genomics Consortium"/>
            <person name="Kohler A."/>
            <person name="Kuo A."/>
            <person name="Nagy L.G."/>
            <person name="Floudas D."/>
            <person name="Copeland A."/>
            <person name="Barry K.W."/>
            <person name="Cichocki N."/>
            <person name="Veneault-Fourrey C."/>
            <person name="LaButti K."/>
            <person name="Lindquist E.A."/>
            <person name="Lipzen A."/>
            <person name="Lundell T."/>
            <person name="Morin E."/>
            <person name="Murat C."/>
            <person name="Riley R."/>
            <person name="Ohm R."/>
            <person name="Sun H."/>
            <person name="Tunlid A."/>
            <person name="Henrissat B."/>
            <person name="Grigoriev I.V."/>
            <person name="Hibbett D.S."/>
            <person name="Martin F."/>
        </authorList>
    </citation>
    <scope>NUCLEOTIDE SEQUENCE [LARGE SCALE GENOMIC DNA]</scope>
    <source>
        <strain evidence="3">Zn</strain>
    </source>
</reference>
<dbReference type="Proteomes" id="UP000054321">
    <property type="component" value="Unassembled WGS sequence"/>
</dbReference>
<dbReference type="InParanoid" id="A0A0C3CUB4"/>
<name>A0A0C3CUB4_OIDMZ</name>